<dbReference type="GO" id="GO:0016652">
    <property type="term" value="F:oxidoreductase activity, acting on NAD(P)H as acceptor"/>
    <property type="evidence" value="ECO:0007669"/>
    <property type="project" value="UniProtKB-UniRule"/>
</dbReference>
<organism evidence="8 9">
    <name type="scientific">Cognatiyoonia sediminum</name>
    <dbReference type="NCBI Taxonomy" id="1508389"/>
    <lineage>
        <taxon>Bacteria</taxon>
        <taxon>Pseudomonadati</taxon>
        <taxon>Pseudomonadota</taxon>
        <taxon>Alphaproteobacteria</taxon>
        <taxon>Rhodobacterales</taxon>
        <taxon>Paracoccaceae</taxon>
        <taxon>Cognatiyoonia</taxon>
    </lineage>
</organism>
<evidence type="ECO:0000313" key="8">
    <source>
        <dbReference type="EMBL" id="SHH31121.1"/>
    </source>
</evidence>
<evidence type="ECO:0000259" key="7">
    <source>
        <dbReference type="Pfam" id="PF02525"/>
    </source>
</evidence>
<dbReference type="STRING" id="1508389.SAMN05444003_2756"/>
<keyword evidence="1 6" id="KW-0285">Flavoprotein</keyword>
<dbReference type="SUPFAM" id="SSF52218">
    <property type="entry name" value="Flavoproteins"/>
    <property type="match status" value="1"/>
</dbReference>
<proteinExistence type="inferred from homology"/>
<evidence type="ECO:0000256" key="1">
    <source>
        <dbReference type="ARBA" id="ARBA00022630"/>
    </source>
</evidence>
<comment type="function">
    <text evidence="6">Also exhibits azoreductase activity. Catalyzes the reductive cleavage of the azo bond in aromatic azo compounds to the corresponding amines.</text>
</comment>
<protein>
    <recommendedName>
        <fullName evidence="6">FMN dependent NADH:quinone oxidoreductase</fullName>
        <ecNumber evidence="6">1.6.5.-</ecNumber>
    </recommendedName>
    <alternativeName>
        <fullName evidence="6">Azo-dye reductase</fullName>
    </alternativeName>
    <alternativeName>
        <fullName evidence="6">FMN-dependent NADH-azo compound oxidoreductase</fullName>
    </alternativeName>
    <alternativeName>
        <fullName evidence="6">FMN-dependent NADH-azoreductase</fullName>
        <ecNumber evidence="6">1.7.1.17</ecNumber>
    </alternativeName>
</protein>
<comment type="catalytic activity">
    <reaction evidence="5">
        <text>N,N-dimethyl-1,4-phenylenediamine + anthranilate + 2 NAD(+) = 2-(4-dimethylaminophenyl)diazenylbenzoate + 2 NADH + 2 H(+)</text>
        <dbReference type="Rhea" id="RHEA:55872"/>
        <dbReference type="ChEBI" id="CHEBI:15378"/>
        <dbReference type="ChEBI" id="CHEBI:15783"/>
        <dbReference type="ChEBI" id="CHEBI:16567"/>
        <dbReference type="ChEBI" id="CHEBI:57540"/>
        <dbReference type="ChEBI" id="CHEBI:57945"/>
        <dbReference type="ChEBI" id="CHEBI:71579"/>
        <dbReference type="EC" id="1.7.1.17"/>
    </reaction>
    <physiologicalReaction direction="right-to-left" evidence="5">
        <dbReference type="Rhea" id="RHEA:55874"/>
    </physiologicalReaction>
</comment>
<dbReference type="AlphaFoldDB" id="A0A1M5RY52"/>
<dbReference type="EMBL" id="FQXB01000005">
    <property type="protein sequence ID" value="SHH31121.1"/>
    <property type="molecule type" value="Genomic_DNA"/>
</dbReference>
<dbReference type="InterPro" id="IPR003680">
    <property type="entry name" value="Flavodoxin_fold"/>
</dbReference>
<gene>
    <name evidence="6" type="primary">azoR</name>
    <name evidence="8" type="ORF">SAMN05444003_2756</name>
</gene>
<keyword evidence="3 6" id="KW-0560">Oxidoreductase</keyword>
<comment type="function">
    <text evidence="6">Quinone reductase that provides resistance to thiol-specific stress caused by electrophilic quinones.</text>
</comment>
<comment type="cofactor">
    <cofactor evidence="6">
        <name>FMN</name>
        <dbReference type="ChEBI" id="CHEBI:58210"/>
    </cofactor>
    <text evidence="6">Binds 1 FMN per subunit.</text>
</comment>
<feature type="domain" description="Flavodoxin-like fold" evidence="7">
    <location>
        <begin position="4"/>
        <end position="173"/>
    </location>
</feature>
<feature type="binding site" evidence="6">
    <location>
        <begin position="17"/>
        <end position="19"/>
    </location>
    <ligand>
        <name>FMN</name>
        <dbReference type="ChEBI" id="CHEBI:58210"/>
    </ligand>
</feature>
<keyword evidence="2 6" id="KW-0288">FMN</keyword>
<evidence type="ECO:0000256" key="3">
    <source>
        <dbReference type="ARBA" id="ARBA00023002"/>
    </source>
</evidence>
<comment type="catalytic activity">
    <reaction evidence="6">
        <text>2 a quinone + NADH + H(+) = 2 a 1,4-benzosemiquinone + NAD(+)</text>
        <dbReference type="Rhea" id="RHEA:65952"/>
        <dbReference type="ChEBI" id="CHEBI:15378"/>
        <dbReference type="ChEBI" id="CHEBI:57540"/>
        <dbReference type="ChEBI" id="CHEBI:57945"/>
        <dbReference type="ChEBI" id="CHEBI:132124"/>
        <dbReference type="ChEBI" id="CHEBI:134225"/>
    </reaction>
</comment>
<evidence type="ECO:0000256" key="6">
    <source>
        <dbReference type="HAMAP-Rule" id="MF_01216"/>
    </source>
</evidence>
<dbReference type="InterPro" id="IPR029039">
    <property type="entry name" value="Flavoprotein-like_sf"/>
</dbReference>
<sequence length="178" mass="18923">MSQTVLHIDASVGADASRSRAASQAEVAALTPDTVIRRDLVAEPLPYIDGIWADTRLKPAETLTDADKDVLALSDELVAELQAAETIVIGLPIYNFASPASLKAWMDLVARPKVTFHYTENGPEGLLKGKRAIVTVASGGVPVGSEMDFASRHLTHFLNFIGISDVTVLDVKELAAAA</sequence>
<evidence type="ECO:0000256" key="5">
    <source>
        <dbReference type="ARBA" id="ARBA00048542"/>
    </source>
</evidence>
<name>A0A1M5RY52_9RHOB</name>
<dbReference type="RefSeq" id="WP_072902229.1">
    <property type="nucleotide sequence ID" value="NZ_FQXB01000005.1"/>
</dbReference>
<comment type="subunit">
    <text evidence="6">Homodimer.</text>
</comment>
<evidence type="ECO:0000256" key="2">
    <source>
        <dbReference type="ARBA" id="ARBA00022643"/>
    </source>
</evidence>
<dbReference type="GO" id="GO:0009055">
    <property type="term" value="F:electron transfer activity"/>
    <property type="evidence" value="ECO:0007669"/>
    <property type="project" value="UniProtKB-UniRule"/>
</dbReference>
<reference evidence="8 9" key="1">
    <citation type="submission" date="2016-11" db="EMBL/GenBank/DDBJ databases">
        <authorList>
            <person name="Jaros S."/>
            <person name="Januszkiewicz K."/>
            <person name="Wedrychowicz H."/>
        </authorList>
    </citation>
    <scope>NUCLEOTIDE SEQUENCE [LARGE SCALE GENOMIC DNA]</scope>
    <source>
        <strain evidence="8 9">DSM 28715</strain>
    </source>
</reference>
<dbReference type="EC" id="1.6.5.-" evidence="6"/>
<dbReference type="Gene3D" id="3.40.50.360">
    <property type="match status" value="1"/>
</dbReference>
<keyword evidence="4 6" id="KW-0520">NAD</keyword>
<dbReference type="Pfam" id="PF02525">
    <property type="entry name" value="Flavodoxin_2"/>
    <property type="match status" value="1"/>
</dbReference>
<feature type="binding site" evidence="6">
    <location>
        <position position="11"/>
    </location>
    <ligand>
        <name>FMN</name>
        <dbReference type="ChEBI" id="CHEBI:58210"/>
    </ligand>
</feature>
<dbReference type="InterPro" id="IPR023048">
    <property type="entry name" value="NADH:quinone_OxRdtase_FMN_depd"/>
</dbReference>
<dbReference type="InterPro" id="IPR050104">
    <property type="entry name" value="FMN-dep_NADH:Q_OxRdtase_AzoR1"/>
</dbReference>
<dbReference type="Proteomes" id="UP000184074">
    <property type="component" value="Unassembled WGS sequence"/>
</dbReference>
<dbReference type="PANTHER" id="PTHR43741:SF4">
    <property type="entry name" value="FMN-DEPENDENT NADH:QUINONE OXIDOREDUCTASE"/>
    <property type="match status" value="1"/>
</dbReference>
<keyword evidence="9" id="KW-1185">Reference proteome</keyword>
<dbReference type="OrthoDB" id="9787136at2"/>
<evidence type="ECO:0000313" key="9">
    <source>
        <dbReference type="Proteomes" id="UP000184074"/>
    </source>
</evidence>
<dbReference type="GO" id="GO:0016655">
    <property type="term" value="F:oxidoreductase activity, acting on NAD(P)H, quinone or similar compound as acceptor"/>
    <property type="evidence" value="ECO:0007669"/>
    <property type="project" value="InterPro"/>
</dbReference>
<accession>A0A1M5RY52</accession>
<evidence type="ECO:0000256" key="4">
    <source>
        <dbReference type="ARBA" id="ARBA00023027"/>
    </source>
</evidence>
<comment type="caution">
    <text evidence="6">Lacks conserved residue(s) required for the propagation of feature annotation.</text>
</comment>
<dbReference type="HAMAP" id="MF_01216">
    <property type="entry name" value="Azoreductase_type1"/>
    <property type="match status" value="1"/>
</dbReference>
<dbReference type="EC" id="1.7.1.17" evidence="6"/>
<dbReference type="GO" id="GO:0010181">
    <property type="term" value="F:FMN binding"/>
    <property type="evidence" value="ECO:0007669"/>
    <property type="project" value="UniProtKB-UniRule"/>
</dbReference>
<comment type="similarity">
    <text evidence="6">Belongs to the azoreductase type 1 family.</text>
</comment>
<dbReference type="PANTHER" id="PTHR43741">
    <property type="entry name" value="FMN-DEPENDENT NADH-AZOREDUCTASE 1"/>
    <property type="match status" value="1"/>
</dbReference>